<dbReference type="Proteomes" id="UP000001745">
    <property type="component" value="Unassembled WGS sequence"/>
</dbReference>
<dbReference type="PANTHER" id="PTHR31350:SF27">
    <property type="entry name" value="HEMIMETHYLATED DNA-BINDING DOMAIN-CONTAINING PROTEIN"/>
    <property type="match status" value="1"/>
</dbReference>
<dbReference type="InterPro" id="IPR011722">
    <property type="entry name" value="Hemimethylated_DNA-bd_dom"/>
</dbReference>
<organism evidence="2 3">
    <name type="scientific">Talaromyces stipitatus (strain ATCC 10500 / CBS 375.48 / QM 6759 / NRRL 1006)</name>
    <name type="common">Penicillium stipitatum</name>
    <dbReference type="NCBI Taxonomy" id="441959"/>
    <lineage>
        <taxon>Eukaryota</taxon>
        <taxon>Fungi</taxon>
        <taxon>Dikarya</taxon>
        <taxon>Ascomycota</taxon>
        <taxon>Pezizomycotina</taxon>
        <taxon>Eurotiomycetes</taxon>
        <taxon>Eurotiomycetidae</taxon>
        <taxon>Eurotiales</taxon>
        <taxon>Trichocomaceae</taxon>
        <taxon>Talaromyces</taxon>
        <taxon>Talaromyces sect. Talaromyces</taxon>
    </lineage>
</organism>
<dbReference type="SMART" id="SM00992">
    <property type="entry name" value="YccV-like"/>
    <property type="match status" value="1"/>
</dbReference>
<dbReference type="InterPro" id="IPR036047">
    <property type="entry name" value="F-box-like_dom_sf"/>
</dbReference>
<evidence type="ECO:0000313" key="2">
    <source>
        <dbReference type="EMBL" id="EED14166.1"/>
    </source>
</evidence>
<keyword evidence="3" id="KW-1185">Reference proteome</keyword>
<dbReference type="InterPro" id="IPR001810">
    <property type="entry name" value="F-box_dom"/>
</dbReference>
<dbReference type="SUPFAM" id="SSF141255">
    <property type="entry name" value="YccV-like"/>
    <property type="match status" value="1"/>
</dbReference>
<evidence type="ECO:0000259" key="1">
    <source>
        <dbReference type="PROSITE" id="PS50181"/>
    </source>
</evidence>
<dbReference type="EMBL" id="EQ962658">
    <property type="protein sequence ID" value="EED14166.1"/>
    <property type="molecule type" value="Genomic_DNA"/>
</dbReference>
<dbReference type="GO" id="GO:0003677">
    <property type="term" value="F:DNA binding"/>
    <property type="evidence" value="ECO:0007669"/>
    <property type="project" value="InterPro"/>
</dbReference>
<dbReference type="SMART" id="SM00256">
    <property type="entry name" value="FBOX"/>
    <property type="match status" value="1"/>
</dbReference>
<evidence type="ECO:0000313" key="3">
    <source>
        <dbReference type="Proteomes" id="UP000001745"/>
    </source>
</evidence>
<dbReference type="InterPro" id="IPR032698">
    <property type="entry name" value="SirB1_N"/>
</dbReference>
<reference evidence="3" key="1">
    <citation type="journal article" date="2015" name="Genome Announc.">
        <title>Genome sequence of the AIDS-associated pathogen Penicillium marneffei (ATCC18224) and its near taxonomic relative Talaromyces stipitatus (ATCC10500).</title>
        <authorList>
            <person name="Nierman W.C."/>
            <person name="Fedorova-Abrams N.D."/>
            <person name="Andrianopoulos A."/>
        </authorList>
    </citation>
    <scope>NUCLEOTIDE SEQUENCE [LARGE SCALE GENOMIC DNA]</scope>
    <source>
        <strain evidence="3">ATCC 10500 / CBS 375.48 / QM 6759 / NRRL 1006</strain>
    </source>
</reference>
<dbReference type="InterPro" id="IPR036623">
    <property type="entry name" value="Hemimethylated_DNA-bd_sf"/>
</dbReference>
<dbReference type="PANTHER" id="PTHR31350">
    <property type="entry name" value="SI:DKEY-261L7.2"/>
    <property type="match status" value="1"/>
</dbReference>
<dbReference type="eggNOG" id="ENOG502QS7Z">
    <property type="taxonomic scope" value="Eukaryota"/>
</dbReference>
<dbReference type="PROSITE" id="PS50181">
    <property type="entry name" value="FBOX"/>
    <property type="match status" value="1"/>
</dbReference>
<dbReference type="GeneID" id="8103089"/>
<dbReference type="Pfam" id="PF08755">
    <property type="entry name" value="YccV-like"/>
    <property type="match status" value="1"/>
</dbReference>
<dbReference type="VEuPathDB" id="FungiDB:TSTA_103860"/>
<dbReference type="NCBIfam" id="TIGR02097">
    <property type="entry name" value="yccV"/>
    <property type="match status" value="1"/>
</dbReference>
<dbReference type="HOGENOM" id="CLU_020266_0_0_1"/>
<dbReference type="RefSeq" id="XP_002486404.1">
    <property type="nucleotide sequence ID" value="XM_002486359.1"/>
</dbReference>
<accession>B8MNS7</accession>
<dbReference type="OrthoDB" id="1658724at2759"/>
<dbReference type="AlphaFoldDB" id="B8MNS7"/>
<sequence>MPANLDDLPDEILHLILHYSDPTQCLALERTSRRFRGVTNEPLLWRQYCQSHFRYWDDKHDFDEKLRRPPSTVAWKELFAERYFTDWVTTKVLDDILSSQSGRINKAQIIIDHGYDAKDTLLRHSRASTDLDDYLARRYYSNAMLGCLQRNIAIPLWADLKENGKETPLERALGCFDLFVPQCGIDSLDQIQDMLDEIADNLSQQNPHIVNLAPRQRALLIASYLLSNNYIGLRAGRHYHTLEHNFLGFALRDQGHNSLPLISATIYCAVAQRFGLNAQPCGFPYHVLVIISPAVGFDLDGVELLHGNPGSPMYMDPWRSDIEVPASDLQSQLNMLGNLTAPTSRFLGQTSTPDIVYRCGRNILNSLQNGPEESSTLDTELARYAGLWSMMLSTPQSSFNEVRRSLPWFMELFFKEFPWDISLVEQYVLSKLRDSIEVDHVSEGLRVMRTVDEIPKKLRHRGPEHQNVKYRVGQVFIHRRYEYQAVITGWDAECDANEEWMRRMGIDQLRAGRKQSFYHALVEDRSIRYVAEENIQIITPTMSELSSGLLAIAGKHFKRWSEDERKFVSNIRDEYPDD</sequence>
<name>B8MNS7_TALSN</name>
<protein>
    <recommendedName>
        <fullName evidence="1">F-box domain-containing protein</fullName>
    </recommendedName>
</protein>
<dbReference type="Pfam" id="PF13369">
    <property type="entry name" value="Transglut_core2"/>
    <property type="match status" value="1"/>
</dbReference>
<dbReference type="InParanoid" id="B8MNS7"/>
<dbReference type="Pfam" id="PF12937">
    <property type="entry name" value="F-box-like"/>
    <property type="match status" value="1"/>
</dbReference>
<gene>
    <name evidence="2" type="ORF">TSTA_103860</name>
</gene>
<proteinExistence type="predicted"/>
<dbReference type="Gene3D" id="1.20.1280.50">
    <property type="match status" value="1"/>
</dbReference>
<dbReference type="Gene3D" id="2.30.30.390">
    <property type="entry name" value="Hemimethylated DNA-binding domain"/>
    <property type="match status" value="1"/>
</dbReference>
<dbReference type="SUPFAM" id="SSF81383">
    <property type="entry name" value="F-box domain"/>
    <property type="match status" value="1"/>
</dbReference>
<dbReference type="PhylomeDB" id="B8MNS7"/>
<dbReference type="STRING" id="441959.B8MNS7"/>
<feature type="domain" description="F-box" evidence="1">
    <location>
        <begin position="2"/>
        <end position="48"/>
    </location>
</feature>